<dbReference type="InterPro" id="IPR058530">
    <property type="entry name" value="Baseplate_J-like_C"/>
</dbReference>
<protein>
    <submittedName>
        <fullName evidence="3">Baseplate assembly protein</fullName>
    </submittedName>
</protein>
<proteinExistence type="predicted"/>
<evidence type="ECO:0000313" key="3">
    <source>
        <dbReference type="EMBL" id="ATQ56204.1"/>
    </source>
</evidence>
<dbReference type="EMBL" id="CP024422">
    <property type="protein sequence ID" value="ATQ56204.1"/>
    <property type="molecule type" value="Genomic_DNA"/>
</dbReference>
<dbReference type="InterPro" id="IPR052726">
    <property type="entry name" value="Phage_Baseplate_Hub"/>
</dbReference>
<dbReference type="RefSeq" id="WP_099649068.1">
    <property type="nucleotide sequence ID" value="NZ_CP024422.1"/>
</dbReference>
<dbReference type="PIRSF" id="PIRSF020481">
    <property type="entry name" value="BAP"/>
    <property type="match status" value="1"/>
</dbReference>
<dbReference type="Pfam" id="PF26079">
    <property type="entry name" value="Baseplate_J_C"/>
    <property type="match status" value="1"/>
</dbReference>
<dbReference type="Proteomes" id="UP000229314">
    <property type="component" value="Chromosome"/>
</dbReference>
<dbReference type="PANTHER" id="PTHR35862">
    <property type="entry name" value="FELS-2 PROPHAGE PROTEIN"/>
    <property type="match status" value="1"/>
</dbReference>
<dbReference type="AlphaFoldDB" id="A0A2D2C130"/>
<evidence type="ECO:0000313" key="4">
    <source>
        <dbReference type="Proteomes" id="UP000229314"/>
    </source>
</evidence>
<dbReference type="PANTHER" id="PTHR35862:SF1">
    <property type="entry name" value="FELS-2 PROPHAGE PROTEIN"/>
    <property type="match status" value="1"/>
</dbReference>
<dbReference type="GeneID" id="78898107"/>
<accession>A0A2D2C130</accession>
<feature type="domain" description="Baseplate J-like central" evidence="1">
    <location>
        <begin position="134"/>
        <end position="204"/>
    </location>
</feature>
<dbReference type="InterPro" id="IPR058531">
    <property type="entry name" value="Baseplate_J_M"/>
</dbReference>
<evidence type="ECO:0000259" key="2">
    <source>
        <dbReference type="Pfam" id="PF26079"/>
    </source>
</evidence>
<dbReference type="Pfam" id="PF26078">
    <property type="entry name" value="Baseplate_J_M"/>
    <property type="match status" value="1"/>
</dbReference>
<sequence length="296" mass="31124">MTRYTAVDLDQLTFPAIVGPLNYEAVLAAMKADLVALAPSLAPALEVEGDPIHAVLQAIAYRALVHEARYNDLARAAYLATATGSDLDNLVAEYGVQRLIIVPADPDAVPPVEAVVETDAELRDRAQLALEAFSTAGPRGAYEFHALSADARVLHVGITSPVPGQVQVVVLARTGVPPPDLIVEVTAALNAEDVRPLCDQVVVLPAEIAGYDVNAVLHFPSGPGYEAAVAEAEQALAEYIEGQRRVGATIYRSALFAALHRPGVERVELLQPLNDVVAAPTQAPWAGSVDIAVAVG</sequence>
<organism evidence="3 4">
    <name type="scientific">Paracoccus yeei</name>
    <dbReference type="NCBI Taxonomy" id="147645"/>
    <lineage>
        <taxon>Bacteria</taxon>
        <taxon>Pseudomonadati</taxon>
        <taxon>Pseudomonadota</taxon>
        <taxon>Alphaproteobacteria</taxon>
        <taxon>Rhodobacterales</taxon>
        <taxon>Paracoccaceae</taxon>
        <taxon>Paracoccus</taxon>
    </lineage>
</organism>
<gene>
    <name evidence="3" type="ORF">PYTT13_10550</name>
</gene>
<dbReference type="InterPro" id="IPR014507">
    <property type="entry name" value="Baseplate_assembly_J_pred"/>
</dbReference>
<reference evidence="3 4" key="1">
    <citation type="submission" date="2017-10" db="EMBL/GenBank/DDBJ databases">
        <title>Complete genome sequence of Paracoccus yeei TT13 isolated from human skin.</title>
        <authorList>
            <person name="Lee K."/>
            <person name="Lim J.Y."/>
            <person name="Hwang I."/>
        </authorList>
    </citation>
    <scope>NUCLEOTIDE SEQUENCE [LARGE SCALE GENOMIC DNA]</scope>
    <source>
        <strain evidence="3 4">TT13</strain>
    </source>
</reference>
<name>A0A2D2C130_9RHOB</name>
<evidence type="ECO:0000259" key="1">
    <source>
        <dbReference type="Pfam" id="PF26078"/>
    </source>
</evidence>
<feature type="domain" description="Baseplate J-like C-terminal" evidence="2">
    <location>
        <begin position="211"/>
        <end position="291"/>
    </location>
</feature>